<evidence type="ECO:0000313" key="3">
    <source>
        <dbReference type="EMBL" id="OBZ93320.1"/>
    </source>
</evidence>
<dbReference type="Pfam" id="PF06347">
    <property type="entry name" value="SH3_4"/>
    <property type="match status" value="2"/>
</dbReference>
<protein>
    <recommendedName>
        <fullName evidence="5">Aspartyl-tRNA synthetase</fullName>
    </recommendedName>
</protein>
<keyword evidence="4" id="KW-1185">Reference proteome</keyword>
<sequence length="188" mass="19967">MRAAAPSLATLCLAALTSMAQPSTAAPANGAPDGSKGTTGRDTGRVTGLKLPRFVSLKGDAARMRVGPSTDHAVRFVYMAAGLPLELLEEWGNWRLVRDHDGTTGWMHTALLSGRRTAIVAPWRKDGAELRSRPSQDAAVTARMQPGVLLTIGSCGGAWCHATVRNLRTSGHVAQANLWGVYPQEVVE</sequence>
<feature type="region of interest" description="Disordered" evidence="1">
    <location>
        <begin position="23"/>
        <end position="46"/>
    </location>
</feature>
<comment type="caution">
    <text evidence="3">The sequence shown here is derived from an EMBL/GenBank/DDBJ whole genome shotgun (WGS) entry which is preliminary data.</text>
</comment>
<reference evidence="3 4" key="1">
    <citation type="journal article" date="2016" name="Syst. Appl. Microbiol.">
        <title>Pararhizobium polonicum sp. nov. isolated from tumors on stone fruit rootstocks.</title>
        <authorList>
            <person name="Pulawska J."/>
            <person name="Kuzmanovic N."/>
            <person name="Willems A."/>
            <person name="Pothier J.F."/>
        </authorList>
    </citation>
    <scope>NUCLEOTIDE SEQUENCE [LARGE SCALE GENOMIC DNA]</scope>
    <source>
        <strain evidence="3 4">F5.1</strain>
    </source>
</reference>
<keyword evidence="2" id="KW-0732">Signal</keyword>
<accession>A0A1C7NWF4</accession>
<dbReference type="RefSeq" id="WP_068956920.1">
    <property type="nucleotide sequence ID" value="NZ_LGLV01000015.1"/>
</dbReference>
<dbReference type="InterPro" id="IPR010466">
    <property type="entry name" value="DUF1058"/>
</dbReference>
<feature type="chain" id="PRO_5008889976" description="Aspartyl-tRNA synthetase" evidence="2">
    <location>
        <begin position="21"/>
        <end position="188"/>
    </location>
</feature>
<evidence type="ECO:0000256" key="1">
    <source>
        <dbReference type="SAM" id="MobiDB-lite"/>
    </source>
</evidence>
<dbReference type="OrthoDB" id="9810773at2"/>
<dbReference type="AlphaFoldDB" id="A0A1C7NWF4"/>
<proteinExistence type="predicted"/>
<gene>
    <name evidence="3" type="ORF">ADU59_23030</name>
</gene>
<evidence type="ECO:0000313" key="4">
    <source>
        <dbReference type="Proteomes" id="UP000093111"/>
    </source>
</evidence>
<dbReference type="Gene3D" id="2.30.30.40">
    <property type="entry name" value="SH3 Domains"/>
    <property type="match status" value="1"/>
</dbReference>
<dbReference type="STRING" id="1612624.ADU59_23030"/>
<dbReference type="EMBL" id="LGLV01000015">
    <property type="protein sequence ID" value="OBZ93320.1"/>
    <property type="molecule type" value="Genomic_DNA"/>
</dbReference>
<feature type="signal peptide" evidence="2">
    <location>
        <begin position="1"/>
        <end position="20"/>
    </location>
</feature>
<dbReference type="Proteomes" id="UP000093111">
    <property type="component" value="Unassembled WGS sequence"/>
</dbReference>
<name>A0A1C7NWF4_9HYPH</name>
<evidence type="ECO:0000256" key="2">
    <source>
        <dbReference type="SAM" id="SignalP"/>
    </source>
</evidence>
<evidence type="ECO:0008006" key="5">
    <source>
        <dbReference type="Google" id="ProtNLM"/>
    </source>
</evidence>
<organism evidence="3 4">
    <name type="scientific">Pararhizobium polonicum</name>
    <dbReference type="NCBI Taxonomy" id="1612624"/>
    <lineage>
        <taxon>Bacteria</taxon>
        <taxon>Pseudomonadati</taxon>
        <taxon>Pseudomonadota</taxon>
        <taxon>Alphaproteobacteria</taxon>
        <taxon>Hyphomicrobiales</taxon>
        <taxon>Rhizobiaceae</taxon>
        <taxon>Rhizobium/Agrobacterium group</taxon>
        <taxon>Pararhizobium</taxon>
    </lineage>
</organism>